<name>A0ACB8FC26_9SAUR</name>
<reference evidence="1" key="1">
    <citation type="submission" date="2021-08" db="EMBL/GenBank/DDBJ databases">
        <title>The first chromosome-level gecko genome reveals the dynamic sex chromosomes of Neotropical dwarf geckos (Sphaerodactylidae: Sphaerodactylus).</title>
        <authorList>
            <person name="Pinto B.J."/>
            <person name="Keating S.E."/>
            <person name="Gamble T."/>
        </authorList>
    </citation>
    <scope>NUCLEOTIDE SEQUENCE</scope>
    <source>
        <strain evidence="1">TG3544</strain>
    </source>
</reference>
<gene>
    <name evidence="1" type="ORF">K3G42_000755</name>
</gene>
<proteinExistence type="predicted"/>
<dbReference type="EMBL" id="CM037622">
    <property type="protein sequence ID" value="KAH8002825.1"/>
    <property type="molecule type" value="Genomic_DNA"/>
</dbReference>
<accession>A0ACB8FC26</accession>
<comment type="caution">
    <text evidence="1">The sequence shown here is derived from an EMBL/GenBank/DDBJ whole genome shotgun (WGS) entry which is preliminary data.</text>
</comment>
<evidence type="ECO:0000313" key="1">
    <source>
        <dbReference type="EMBL" id="KAH8002825.1"/>
    </source>
</evidence>
<evidence type="ECO:0000313" key="2">
    <source>
        <dbReference type="Proteomes" id="UP000827872"/>
    </source>
</evidence>
<sequence>MSGVSPFRIFGNSSKPLRGPNVTGNRNGRPLREREREALELEREQEREAFENERLAFELEREQQRRAVEVELSREKGVLRDQFLKDLTSRDHVLEHSRLELQRQRECLKALESQDPVQKVRDIAPLLTGCGEWFAELHELEGALKLQNEAPLLRVSLRLRFRTPERNKAIKTINKTLC</sequence>
<organism evidence="1 2">
    <name type="scientific">Sphaerodactylus townsendi</name>
    <dbReference type="NCBI Taxonomy" id="933632"/>
    <lineage>
        <taxon>Eukaryota</taxon>
        <taxon>Metazoa</taxon>
        <taxon>Chordata</taxon>
        <taxon>Craniata</taxon>
        <taxon>Vertebrata</taxon>
        <taxon>Euteleostomi</taxon>
        <taxon>Lepidosauria</taxon>
        <taxon>Squamata</taxon>
        <taxon>Bifurcata</taxon>
        <taxon>Gekkota</taxon>
        <taxon>Sphaerodactylidae</taxon>
        <taxon>Sphaerodactylus</taxon>
    </lineage>
</organism>
<dbReference type="Proteomes" id="UP000827872">
    <property type="component" value="Linkage Group LG09"/>
</dbReference>
<keyword evidence="2" id="KW-1185">Reference proteome</keyword>
<protein>
    <submittedName>
        <fullName evidence="1">Uncharacterized protein</fullName>
    </submittedName>
</protein>